<dbReference type="InterPro" id="IPR008422">
    <property type="entry name" value="KN_HD"/>
</dbReference>
<dbReference type="InterPro" id="IPR009057">
    <property type="entry name" value="Homeodomain-like_sf"/>
</dbReference>
<feature type="compositionally biased region" description="Basic and acidic residues" evidence="5">
    <location>
        <begin position="136"/>
        <end position="145"/>
    </location>
</feature>
<keyword evidence="2 4" id="KW-0371">Homeobox</keyword>
<reference evidence="7" key="1">
    <citation type="submission" date="2023-07" db="EMBL/GenBank/DDBJ databases">
        <authorList>
            <consortium name="AG Swart"/>
            <person name="Singh M."/>
            <person name="Singh A."/>
            <person name="Seah K."/>
            <person name="Emmerich C."/>
        </authorList>
    </citation>
    <scope>NUCLEOTIDE SEQUENCE</scope>
    <source>
        <strain evidence="7">DP1</strain>
    </source>
</reference>
<evidence type="ECO:0000313" key="8">
    <source>
        <dbReference type="Proteomes" id="UP001295684"/>
    </source>
</evidence>
<feature type="compositionally biased region" description="Basic and acidic residues" evidence="5">
    <location>
        <begin position="1"/>
        <end position="12"/>
    </location>
</feature>
<evidence type="ECO:0000256" key="4">
    <source>
        <dbReference type="PROSITE-ProRule" id="PRU00108"/>
    </source>
</evidence>
<keyword evidence="3 4" id="KW-0539">Nucleus</keyword>
<feature type="region of interest" description="Disordered" evidence="5">
    <location>
        <begin position="76"/>
        <end position="145"/>
    </location>
</feature>
<evidence type="ECO:0000259" key="6">
    <source>
        <dbReference type="PROSITE" id="PS50071"/>
    </source>
</evidence>
<dbReference type="Proteomes" id="UP001295684">
    <property type="component" value="Unassembled WGS sequence"/>
</dbReference>
<evidence type="ECO:0000256" key="1">
    <source>
        <dbReference type="ARBA" id="ARBA00023125"/>
    </source>
</evidence>
<dbReference type="EMBL" id="CAMPGE010016028">
    <property type="protein sequence ID" value="CAI2374608.1"/>
    <property type="molecule type" value="Genomic_DNA"/>
</dbReference>
<feature type="compositionally biased region" description="Basic and acidic residues" evidence="5">
    <location>
        <begin position="87"/>
        <end position="96"/>
    </location>
</feature>
<dbReference type="GO" id="GO:0006355">
    <property type="term" value="P:regulation of DNA-templated transcription"/>
    <property type="evidence" value="ECO:0007669"/>
    <property type="project" value="InterPro"/>
</dbReference>
<dbReference type="Pfam" id="PF05920">
    <property type="entry name" value="Homeobox_KN"/>
    <property type="match status" value="1"/>
</dbReference>
<evidence type="ECO:0000256" key="5">
    <source>
        <dbReference type="SAM" id="MobiDB-lite"/>
    </source>
</evidence>
<gene>
    <name evidence="7" type="ORF">ECRASSUSDP1_LOCUS15964</name>
</gene>
<protein>
    <recommendedName>
        <fullName evidence="6">Homeobox domain-containing protein</fullName>
    </recommendedName>
</protein>
<dbReference type="GO" id="GO:0005634">
    <property type="term" value="C:nucleus"/>
    <property type="evidence" value="ECO:0007669"/>
    <property type="project" value="UniProtKB-SubCell"/>
</dbReference>
<dbReference type="Gene3D" id="1.10.10.60">
    <property type="entry name" value="Homeodomain-like"/>
    <property type="match status" value="1"/>
</dbReference>
<dbReference type="PROSITE" id="PS50071">
    <property type="entry name" value="HOMEOBOX_2"/>
    <property type="match status" value="1"/>
</dbReference>
<dbReference type="AlphaFoldDB" id="A0AAD1XKW0"/>
<dbReference type="InterPro" id="IPR001356">
    <property type="entry name" value="HD"/>
</dbReference>
<feature type="DNA-binding region" description="Homeobox" evidence="4">
    <location>
        <begin position="15"/>
        <end position="77"/>
    </location>
</feature>
<sequence>MRQDAKKNDNLQRKSRAKSSSFNDGGMEVLKEWLESNLDYPYIERSDILKIQAKTTLTKKQIQGWCTNIRRRRMTVIRDSNGNKKLVPHENPEKKRQQNKQGERVPIILLNDSNKTIENAPKRDEDISKDSASLKSAKDDKNDHHCHPILIEQPKTKGTIKSSKKTPQQFLITRKNSATFKGSLSTRELSKILCRYCFCENLHYLPLLLTISEIR</sequence>
<evidence type="ECO:0000256" key="3">
    <source>
        <dbReference type="ARBA" id="ARBA00023242"/>
    </source>
</evidence>
<feature type="compositionally biased region" description="Basic and acidic residues" evidence="5">
    <location>
        <begin position="120"/>
        <end position="129"/>
    </location>
</feature>
<proteinExistence type="predicted"/>
<evidence type="ECO:0000256" key="2">
    <source>
        <dbReference type="ARBA" id="ARBA00023155"/>
    </source>
</evidence>
<organism evidence="7 8">
    <name type="scientific">Euplotes crassus</name>
    <dbReference type="NCBI Taxonomy" id="5936"/>
    <lineage>
        <taxon>Eukaryota</taxon>
        <taxon>Sar</taxon>
        <taxon>Alveolata</taxon>
        <taxon>Ciliophora</taxon>
        <taxon>Intramacronucleata</taxon>
        <taxon>Spirotrichea</taxon>
        <taxon>Hypotrichia</taxon>
        <taxon>Euplotida</taxon>
        <taxon>Euplotidae</taxon>
        <taxon>Moneuplotes</taxon>
    </lineage>
</organism>
<evidence type="ECO:0000313" key="7">
    <source>
        <dbReference type="EMBL" id="CAI2374608.1"/>
    </source>
</evidence>
<accession>A0AAD1XKW0</accession>
<dbReference type="SUPFAM" id="SSF46689">
    <property type="entry name" value="Homeodomain-like"/>
    <property type="match status" value="1"/>
</dbReference>
<comment type="caution">
    <text evidence="7">The sequence shown here is derived from an EMBL/GenBank/DDBJ whole genome shotgun (WGS) entry which is preliminary data.</text>
</comment>
<keyword evidence="8" id="KW-1185">Reference proteome</keyword>
<dbReference type="GO" id="GO:0003677">
    <property type="term" value="F:DNA binding"/>
    <property type="evidence" value="ECO:0007669"/>
    <property type="project" value="UniProtKB-UniRule"/>
</dbReference>
<feature type="domain" description="Homeobox" evidence="6">
    <location>
        <begin position="13"/>
        <end position="76"/>
    </location>
</feature>
<keyword evidence="1 4" id="KW-0238">DNA-binding</keyword>
<comment type="subcellular location">
    <subcellularLocation>
        <location evidence="4">Nucleus</location>
    </subcellularLocation>
</comment>
<name>A0AAD1XKW0_EUPCR</name>
<feature type="region of interest" description="Disordered" evidence="5">
    <location>
        <begin position="1"/>
        <end position="23"/>
    </location>
</feature>